<dbReference type="Pfam" id="PF08212">
    <property type="entry name" value="Lipocalin_2"/>
    <property type="match status" value="1"/>
</dbReference>
<keyword evidence="2" id="KW-0472">Membrane</keyword>
<evidence type="ECO:0000256" key="2">
    <source>
        <dbReference type="PIRNR" id="PIRNR036893"/>
    </source>
</evidence>
<comment type="caution">
    <text evidence="4">The sequence shown here is derived from an EMBL/GenBank/DDBJ whole genome shotgun (WGS) entry which is preliminary data.</text>
</comment>
<comment type="function">
    <text evidence="2">Involved in the storage or transport of lipids necessary for membrane maintenance under stressful conditions. Displays a binding preference for lysophospholipids.</text>
</comment>
<organism evidence="4 5">
    <name type="scientific">Pseudomonas umsongensis</name>
    <dbReference type="NCBI Taxonomy" id="198618"/>
    <lineage>
        <taxon>Bacteria</taxon>
        <taxon>Pseudomonadati</taxon>
        <taxon>Pseudomonadota</taxon>
        <taxon>Gammaproteobacteria</taxon>
        <taxon>Pseudomonadales</taxon>
        <taxon>Pseudomonadaceae</taxon>
        <taxon>Pseudomonas</taxon>
    </lineage>
</organism>
<evidence type="ECO:0000259" key="3">
    <source>
        <dbReference type="Pfam" id="PF08212"/>
    </source>
</evidence>
<keyword evidence="2" id="KW-0446">Lipid-binding</keyword>
<dbReference type="InterPro" id="IPR012674">
    <property type="entry name" value="Calycin"/>
</dbReference>
<dbReference type="InterPro" id="IPR002446">
    <property type="entry name" value="Lipocalin_bac"/>
</dbReference>
<dbReference type="PRINTS" id="PR01171">
    <property type="entry name" value="BCTLIPOCALIN"/>
</dbReference>
<keyword evidence="2" id="KW-0998">Cell outer membrane</keyword>
<dbReference type="EMBL" id="NIWU01000001">
    <property type="protein sequence ID" value="OXR34802.1"/>
    <property type="molecule type" value="Genomic_DNA"/>
</dbReference>
<feature type="domain" description="Lipocalin/cytosolic fatty-acid binding" evidence="3">
    <location>
        <begin position="39"/>
        <end position="186"/>
    </location>
</feature>
<comment type="subunit">
    <text evidence="2">Homodimer.</text>
</comment>
<dbReference type="PANTHER" id="PTHR10612">
    <property type="entry name" value="APOLIPOPROTEIN D"/>
    <property type="match status" value="1"/>
</dbReference>
<dbReference type="SUPFAM" id="SSF50814">
    <property type="entry name" value="Lipocalins"/>
    <property type="match status" value="1"/>
</dbReference>
<comment type="subcellular location">
    <subcellularLocation>
        <location evidence="2">Cell outer membrane</location>
    </subcellularLocation>
</comment>
<comment type="similarity">
    <text evidence="1 2">Belongs to the calycin superfamily. Lipocalin family.</text>
</comment>
<evidence type="ECO:0000313" key="4">
    <source>
        <dbReference type="EMBL" id="OXR34802.1"/>
    </source>
</evidence>
<evidence type="ECO:0000313" key="5">
    <source>
        <dbReference type="Proteomes" id="UP000215455"/>
    </source>
</evidence>
<keyword evidence="2" id="KW-0449">Lipoprotein</keyword>
<dbReference type="CDD" id="cd19438">
    <property type="entry name" value="lipocalin_Blc-like"/>
    <property type="match status" value="1"/>
</dbReference>
<sequence length="186" mass="21353">MRRILDYFFTGLILAGLSSTVSGNQADSPNRSLQPVVSIDLPRFMGIWYEIARTPNQFQKKCAGFTRTDFHLQADGTVQALYRCRLRNGQPYLFIATGHQVGDTHSPKLKVRFAPEWLSFLPAVWGDYWIVDIDNQYQLAAVSEPTRKYLWILSRTTHVAPQAYAALLKRLRNKGFTVERLLMTQQ</sequence>
<dbReference type="RefSeq" id="WP_020797750.1">
    <property type="nucleotide sequence ID" value="NZ_CP044409.1"/>
</dbReference>
<reference evidence="4 5" key="1">
    <citation type="submission" date="2017-06" db="EMBL/GenBank/DDBJ databases">
        <authorList>
            <person name="Furmanczyk E.M."/>
        </authorList>
    </citation>
    <scope>NUCLEOTIDE SEQUENCE [LARGE SCALE GENOMIC DNA]</scope>
    <source>
        <strain evidence="4 5">DSM 16611</strain>
    </source>
</reference>
<gene>
    <name evidence="4" type="ORF">PSUM_02605</name>
</gene>
<proteinExistence type="inferred from homology"/>
<evidence type="ECO:0000256" key="1">
    <source>
        <dbReference type="ARBA" id="ARBA00006889"/>
    </source>
</evidence>
<protein>
    <recommendedName>
        <fullName evidence="2">Outer membrane lipoprotein Blc</fullName>
    </recommendedName>
</protein>
<dbReference type="Gene3D" id="2.40.128.20">
    <property type="match status" value="1"/>
</dbReference>
<dbReference type="InterPro" id="IPR000566">
    <property type="entry name" value="Lipocln_cytosolic_FA-bd_dom"/>
</dbReference>
<keyword evidence="5" id="KW-1185">Reference proteome</keyword>
<dbReference type="PIRSF" id="PIRSF036893">
    <property type="entry name" value="Lipocalin_ApoD"/>
    <property type="match status" value="1"/>
</dbReference>
<dbReference type="PANTHER" id="PTHR10612:SF34">
    <property type="entry name" value="APOLIPOPROTEIN D"/>
    <property type="match status" value="1"/>
</dbReference>
<name>A0ABX4DZI0_9PSED</name>
<accession>A0ABX4DZI0</accession>
<dbReference type="InterPro" id="IPR022271">
    <property type="entry name" value="Lipocalin_ApoD"/>
</dbReference>
<dbReference type="InterPro" id="IPR047202">
    <property type="entry name" value="Lipocalin_Blc-like_dom"/>
</dbReference>
<dbReference type="Proteomes" id="UP000215455">
    <property type="component" value="Unassembled WGS sequence"/>
</dbReference>